<protein>
    <submittedName>
        <fullName evidence="2">Uncharacterized protein</fullName>
    </submittedName>
</protein>
<gene>
    <name evidence="2" type="ORF">C8F04DRAFT_1179558</name>
</gene>
<dbReference type="EMBL" id="JARJCM010000031">
    <property type="protein sequence ID" value="KAJ7038540.1"/>
    <property type="molecule type" value="Genomic_DNA"/>
</dbReference>
<name>A0AAD6X7R2_9AGAR</name>
<evidence type="ECO:0000256" key="1">
    <source>
        <dbReference type="SAM" id="MobiDB-lite"/>
    </source>
</evidence>
<comment type="caution">
    <text evidence="2">The sequence shown here is derived from an EMBL/GenBank/DDBJ whole genome shotgun (WGS) entry which is preliminary data.</text>
</comment>
<dbReference type="AlphaFoldDB" id="A0AAD6X7R2"/>
<organism evidence="2 3">
    <name type="scientific">Mycena alexandri</name>
    <dbReference type="NCBI Taxonomy" id="1745969"/>
    <lineage>
        <taxon>Eukaryota</taxon>
        <taxon>Fungi</taxon>
        <taxon>Dikarya</taxon>
        <taxon>Basidiomycota</taxon>
        <taxon>Agaricomycotina</taxon>
        <taxon>Agaricomycetes</taxon>
        <taxon>Agaricomycetidae</taxon>
        <taxon>Agaricales</taxon>
        <taxon>Marasmiineae</taxon>
        <taxon>Mycenaceae</taxon>
        <taxon>Mycena</taxon>
    </lineage>
</organism>
<reference evidence="2" key="1">
    <citation type="submission" date="2023-03" db="EMBL/GenBank/DDBJ databases">
        <title>Massive genome expansion in bonnet fungi (Mycena s.s.) driven by repeated elements and novel gene families across ecological guilds.</title>
        <authorList>
            <consortium name="Lawrence Berkeley National Laboratory"/>
            <person name="Harder C.B."/>
            <person name="Miyauchi S."/>
            <person name="Viragh M."/>
            <person name="Kuo A."/>
            <person name="Thoen E."/>
            <person name="Andreopoulos B."/>
            <person name="Lu D."/>
            <person name="Skrede I."/>
            <person name="Drula E."/>
            <person name="Henrissat B."/>
            <person name="Morin E."/>
            <person name="Kohler A."/>
            <person name="Barry K."/>
            <person name="LaButti K."/>
            <person name="Morin E."/>
            <person name="Salamov A."/>
            <person name="Lipzen A."/>
            <person name="Mereny Z."/>
            <person name="Hegedus B."/>
            <person name="Baldrian P."/>
            <person name="Stursova M."/>
            <person name="Weitz H."/>
            <person name="Taylor A."/>
            <person name="Grigoriev I.V."/>
            <person name="Nagy L.G."/>
            <person name="Martin F."/>
            <person name="Kauserud H."/>
        </authorList>
    </citation>
    <scope>NUCLEOTIDE SEQUENCE</scope>
    <source>
        <strain evidence="2">CBHHK200</strain>
    </source>
</reference>
<accession>A0AAD6X7R2</accession>
<feature type="region of interest" description="Disordered" evidence="1">
    <location>
        <begin position="131"/>
        <end position="157"/>
    </location>
</feature>
<evidence type="ECO:0000313" key="3">
    <source>
        <dbReference type="Proteomes" id="UP001218188"/>
    </source>
</evidence>
<proteinExistence type="predicted"/>
<dbReference type="Proteomes" id="UP001218188">
    <property type="component" value="Unassembled WGS sequence"/>
</dbReference>
<evidence type="ECO:0000313" key="2">
    <source>
        <dbReference type="EMBL" id="KAJ7038540.1"/>
    </source>
</evidence>
<keyword evidence="3" id="KW-1185">Reference proteome</keyword>
<sequence>MGRSPGFSAQTKERRREANCRYYGTQAKKKYRRQWDPSKTFVDKDDNEISVNQVQQATPAPVDDEMLANETAAQEALRAMYRLHIAADSTPLQVVGNREPKSLAEIAAYESSREDGSSFSGALETVLDGGHASQLSPEVPNQSFARNRATLESDTDAERAQGLRVIVESSRSWEEVVAIHRERGSVEVEKWLRGLE</sequence>
<feature type="compositionally biased region" description="Polar residues" evidence="1">
    <location>
        <begin position="133"/>
        <end position="145"/>
    </location>
</feature>